<protein>
    <submittedName>
        <fullName evidence="1">Uncharacterized protein</fullName>
    </submittedName>
</protein>
<organism evidence="1 2">
    <name type="scientific">Canavalia gladiata</name>
    <name type="common">Sword bean</name>
    <name type="synonym">Dolichos gladiatus</name>
    <dbReference type="NCBI Taxonomy" id="3824"/>
    <lineage>
        <taxon>Eukaryota</taxon>
        <taxon>Viridiplantae</taxon>
        <taxon>Streptophyta</taxon>
        <taxon>Embryophyta</taxon>
        <taxon>Tracheophyta</taxon>
        <taxon>Spermatophyta</taxon>
        <taxon>Magnoliopsida</taxon>
        <taxon>eudicotyledons</taxon>
        <taxon>Gunneridae</taxon>
        <taxon>Pentapetalae</taxon>
        <taxon>rosids</taxon>
        <taxon>fabids</taxon>
        <taxon>Fabales</taxon>
        <taxon>Fabaceae</taxon>
        <taxon>Papilionoideae</taxon>
        <taxon>50 kb inversion clade</taxon>
        <taxon>NPAAA clade</taxon>
        <taxon>indigoferoid/millettioid clade</taxon>
        <taxon>Phaseoleae</taxon>
        <taxon>Canavalia</taxon>
    </lineage>
</organism>
<comment type="caution">
    <text evidence="1">The sequence shown here is derived from an EMBL/GenBank/DDBJ whole genome shotgun (WGS) entry which is preliminary data.</text>
</comment>
<evidence type="ECO:0000313" key="1">
    <source>
        <dbReference type="EMBL" id="KAK7339287.1"/>
    </source>
</evidence>
<accession>A0AAN9QKY9</accession>
<sequence length="213" mass="24229">MVPCTSFVIGPSQWVAQEMEHWFGDRKGSRVFSRTESQMRLMHDPLEGSTQAVVSSLRSQDIDKGIVRGPDFLRSSRFDPLNLPQSLTRIITYTDMNMACTQNYSHVNLALELKNKVSCVSVFTDPKIPGSLCKRKLALSYGKGDDFVFFVRHSAIDHDQGMRLREIQELFHRRFLGGDSPKDLSIFLENNLHLLPLISSTSENRQEISIPNL</sequence>
<name>A0AAN9QKY9_CANGL</name>
<keyword evidence="2" id="KW-1185">Reference proteome</keyword>
<reference evidence="1 2" key="1">
    <citation type="submission" date="2024-01" db="EMBL/GenBank/DDBJ databases">
        <title>The genomes of 5 underutilized Papilionoideae crops provide insights into root nodulation and disease resistanc.</title>
        <authorList>
            <person name="Jiang F."/>
        </authorList>
    </citation>
    <scope>NUCLEOTIDE SEQUENCE [LARGE SCALE GENOMIC DNA]</scope>
    <source>
        <strain evidence="1">LVBAO_FW01</strain>
        <tissue evidence="1">Leaves</tissue>
    </source>
</reference>
<evidence type="ECO:0000313" key="2">
    <source>
        <dbReference type="Proteomes" id="UP001367508"/>
    </source>
</evidence>
<dbReference type="AlphaFoldDB" id="A0AAN9QKY9"/>
<gene>
    <name evidence="1" type="ORF">VNO77_19944</name>
</gene>
<dbReference type="Proteomes" id="UP001367508">
    <property type="component" value="Unassembled WGS sequence"/>
</dbReference>
<dbReference type="EMBL" id="JAYMYQ010000004">
    <property type="protein sequence ID" value="KAK7339287.1"/>
    <property type="molecule type" value="Genomic_DNA"/>
</dbReference>
<proteinExistence type="predicted"/>